<keyword evidence="2" id="KW-1185">Reference proteome</keyword>
<evidence type="ECO:0000313" key="1">
    <source>
        <dbReference type="EMBL" id="SOR80338.1"/>
    </source>
</evidence>
<name>A0A2N9BAF1_STRCX</name>
<sequence>MLAPAQRPETEWVQLVSAEIDLPAPLPDRVAMAPLTRAAPTARA</sequence>
<reference evidence="2" key="1">
    <citation type="submission" date="2017-11" db="EMBL/GenBank/DDBJ databases">
        <authorList>
            <person name="Wibberg D."/>
        </authorList>
    </citation>
    <scope>NUCLEOTIDE SEQUENCE [LARGE SCALE GENOMIC DNA]</scope>
</reference>
<dbReference type="AlphaFoldDB" id="A0A2N9BAF1"/>
<accession>A0A2N9BAF1</accession>
<evidence type="ECO:0000313" key="2">
    <source>
        <dbReference type="Proteomes" id="UP000235464"/>
    </source>
</evidence>
<protein>
    <submittedName>
        <fullName evidence="1">Uncharacterized protein</fullName>
    </submittedName>
</protein>
<proteinExistence type="predicted"/>
<dbReference type="EMBL" id="LT963352">
    <property type="protein sequence ID" value="SOR80338.1"/>
    <property type="molecule type" value="Genomic_DNA"/>
</dbReference>
<organism evidence="1 2">
    <name type="scientific">Streptomyces chartreusis NRRL 3882</name>
    <dbReference type="NCBI Taxonomy" id="1079985"/>
    <lineage>
        <taxon>Bacteria</taxon>
        <taxon>Bacillati</taxon>
        <taxon>Actinomycetota</taxon>
        <taxon>Actinomycetes</taxon>
        <taxon>Kitasatosporales</taxon>
        <taxon>Streptomycetaceae</taxon>
        <taxon>Streptomyces</taxon>
    </lineage>
</organism>
<dbReference type="Proteomes" id="UP000235464">
    <property type="component" value="Chromosome I"/>
</dbReference>
<gene>
    <name evidence="1" type="ORF">SCNRRL3882_3793</name>
</gene>